<dbReference type="EMBL" id="CAJVPW010018304">
    <property type="protein sequence ID" value="CAG8681018.1"/>
    <property type="molecule type" value="Genomic_DNA"/>
</dbReference>
<accession>A0ACA9NWH8</accession>
<keyword evidence="2" id="KW-1185">Reference proteome</keyword>
<evidence type="ECO:0000313" key="2">
    <source>
        <dbReference type="Proteomes" id="UP000789366"/>
    </source>
</evidence>
<feature type="non-terminal residue" evidence="1">
    <location>
        <position position="1"/>
    </location>
</feature>
<feature type="non-terminal residue" evidence="1">
    <location>
        <position position="164"/>
    </location>
</feature>
<gene>
    <name evidence="1" type="ORF">SPELUC_LOCUS10156</name>
</gene>
<dbReference type="Proteomes" id="UP000789366">
    <property type="component" value="Unassembled WGS sequence"/>
</dbReference>
<sequence>LDFSPAQKKIRISDHDELCSQQEQIQNFIRMFLSCTLPISIVKNNELKQQFCSSLNSGFKVPNTDVLKNSIITTYDRIVNLIKDKIAKTSEYMALTLNRTYHCLRVVKRIKRDSKRDQIPALGVTIVIEKLKQRLRINQPKNDVIWQVKDTISDNLEKLPYISK</sequence>
<comment type="caution">
    <text evidence="1">The sequence shown here is derived from an EMBL/GenBank/DDBJ whole genome shotgun (WGS) entry which is preliminary data.</text>
</comment>
<proteinExistence type="predicted"/>
<protein>
    <submittedName>
        <fullName evidence="1">13566_t:CDS:1</fullName>
    </submittedName>
</protein>
<evidence type="ECO:0000313" key="1">
    <source>
        <dbReference type="EMBL" id="CAG8681018.1"/>
    </source>
</evidence>
<organism evidence="1 2">
    <name type="scientific">Cetraspora pellucida</name>
    <dbReference type="NCBI Taxonomy" id="1433469"/>
    <lineage>
        <taxon>Eukaryota</taxon>
        <taxon>Fungi</taxon>
        <taxon>Fungi incertae sedis</taxon>
        <taxon>Mucoromycota</taxon>
        <taxon>Glomeromycotina</taxon>
        <taxon>Glomeromycetes</taxon>
        <taxon>Diversisporales</taxon>
        <taxon>Gigasporaceae</taxon>
        <taxon>Cetraspora</taxon>
    </lineage>
</organism>
<name>A0ACA9NWH8_9GLOM</name>
<reference evidence="1" key="1">
    <citation type="submission" date="2021-06" db="EMBL/GenBank/DDBJ databases">
        <authorList>
            <person name="Kallberg Y."/>
            <person name="Tangrot J."/>
            <person name="Rosling A."/>
        </authorList>
    </citation>
    <scope>NUCLEOTIDE SEQUENCE</scope>
    <source>
        <strain evidence="1">28 12/20/2015</strain>
    </source>
</reference>